<keyword evidence="9" id="KW-1185">Reference proteome</keyword>
<dbReference type="STRING" id="599839.J4I1E1"/>
<dbReference type="GO" id="GO:0008171">
    <property type="term" value="F:O-methyltransferase activity"/>
    <property type="evidence" value="ECO:0007669"/>
    <property type="project" value="UniProtKB-UniRule"/>
</dbReference>
<dbReference type="PANTHER" id="PTHR12315">
    <property type="entry name" value="BICOID-INTERACTING PROTEIN RELATED"/>
    <property type="match status" value="1"/>
</dbReference>
<dbReference type="HOGENOM" id="CLU_004729_2_1_1"/>
<dbReference type="InterPro" id="IPR010675">
    <property type="entry name" value="Bin3_C"/>
</dbReference>
<evidence type="ECO:0000256" key="5">
    <source>
        <dbReference type="PROSITE-ProRule" id="PRU00848"/>
    </source>
</evidence>
<evidence type="ECO:0000313" key="9">
    <source>
        <dbReference type="Proteomes" id="UP000006352"/>
    </source>
</evidence>
<dbReference type="PROSITE" id="PS51515">
    <property type="entry name" value="BIN3_SAM"/>
    <property type="match status" value="1"/>
</dbReference>
<keyword evidence="2 6" id="KW-0489">Methyltransferase</keyword>
<dbReference type="GO" id="GO:0008173">
    <property type="term" value="F:RNA methyltransferase activity"/>
    <property type="evidence" value="ECO:0007669"/>
    <property type="project" value="UniProtKB-UniRule"/>
</dbReference>
<dbReference type="InParanoid" id="J4I1E1"/>
<name>J4I1E1_9APHY</name>
<dbReference type="Pfam" id="PF06859">
    <property type="entry name" value="Bin3"/>
    <property type="match status" value="1"/>
</dbReference>
<evidence type="ECO:0000256" key="6">
    <source>
        <dbReference type="RuleBase" id="RU367087"/>
    </source>
</evidence>
<sequence>MFGPLPIPHVTATAGQFPHNVTFRQADWVANEIPEDAALYDVVLALSISKWIHLNNGDDGLLRFLRRVYSVLKPGGKFVLEPQEWDTYAKAKRMDSRLKETGNNLKLRPADFERLLLDIGFETVEHLGMIGVGGFRRPLELYTKTN</sequence>
<protein>
    <recommendedName>
        <fullName evidence="6">RNA methyltransferase</fullName>
        <ecNumber evidence="6">2.1.1.-</ecNumber>
    </recommendedName>
</protein>
<accession>J4I1E1</accession>
<dbReference type="CDD" id="cd02440">
    <property type="entry name" value="AdoMet_MTases"/>
    <property type="match status" value="1"/>
</dbReference>
<dbReference type="GO" id="GO:0040031">
    <property type="term" value="P:snRNA modification"/>
    <property type="evidence" value="ECO:0007669"/>
    <property type="project" value="TreeGrafter"/>
</dbReference>
<dbReference type="AlphaFoldDB" id="J4I1E1"/>
<evidence type="ECO:0000256" key="4">
    <source>
        <dbReference type="ARBA" id="ARBA00022691"/>
    </source>
</evidence>
<dbReference type="InterPro" id="IPR029063">
    <property type="entry name" value="SAM-dependent_MTases_sf"/>
</dbReference>
<dbReference type="EMBL" id="HE797195">
    <property type="protein sequence ID" value="CCM05572.1"/>
    <property type="molecule type" value="Genomic_DNA"/>
</dbReference>
<evidence type="ECO:0000256" key="1">
    <source>
        <dbReference type="ARBA" id="ARBA00008361"/>
    </source>
</evidence>
<evidence type="ECO:0000259" key="7">
    <source>
        <dbReference type="PROSITE" id="PS51515"/>
    </source>
</evidence>
<dbReference type="OrthoDB" id="540004at2759"/>
<dbReference type="GeneID" id="24100483"/>
<dbReference type="EC" id="2.1.1.-" evidence="6"/>
<dbReference type="Proteomes" id="UP000006352">
    <property type="component" value="Unassembled WGS sequence"/>
</dbReference>
<keyword evidence="4 5" id="KW-0949">S-adenosyl-L-methionine</keyword>
<evidence type="ECO:0000313" key="8">
    <source>
        <dbReference type="EMBL" id="CCM05572.1"/>
    </source>
</evidence>
<dbReference type="GO" id="GO:0032259">
    <property type="term" value="P:methylation"/>
    <property type="evidence" value="ECO:0007669"/>
    <property type="project" value="UniProtKB-KW"/>
</dbReference>
<comment type="similarity">
    <text evidence="1 6">Belongs to the methyltransferase superfamily.</text>
</comment>
<proteinExistence type="inferred from homology"/>
<dbReference type="InterPro" id="IPR024160">
    <property type="entry name" value="BIN3_SAM-bd_dom"/>
</dbReference>
<dbReference type="PANTHER" id="PTHR12315:SF0">
    <property type="entry name" value="7SK SNRNA METHYLPHOSPHATE CAPPING ENZYME"/>
    <property type="match status" value="1"/>
</dbReference>
<keyword evidence="3 6" id="KW-0808">Transferase</keyword>
<dbReference type="InterPro" id="IPR039772">
    <property type="entry name" value="Bin3-like"/>
</dbReference>
<evidence type="ECO:0000256" key="2">
    <source>
        <dbReference type="ARBA" id="ARBA00022603"/>
    </source>
</evidence>
<dbReference type="RefSeq" id="XP_012184855.1">
    <property type="nucleotide sequence ID" value="XM_012329465.1"/>
</dbReference>
<dbReference type="SUPFAM" id="SSF53335">
    <property type="entry name" value="S-adenosyl-L-methionine-dependent methyltransferases"/>
    <property type="match status" value="1"/>
</dbReference>
<evidence type="ECO:0000256" key="3">
    <source>
        <dbReference type="ARBA" id="ARBA00022679"/>
    </source>
</evidence>
<organism evidence="8 9">
    <name type="scientific">Fibroporia radiculosa</name>
    <dbReference type="NCBI Taxonomy" id="599839"/>
    <lineage>
        <taxon>Eukaryota</taxon>
        <taxon>Fungi</taxon>
        <taxon>Dikarya</taxon>
        <taxon>Basidiomycota</taxon>
        <taxon>Agaricomycotina</taxon>
        <taxon>Agaricomycetes</taxon>
        <taxon>Polyporales</taxon>
        <taxon>Fibroporiaceae</taxon>
        <taxon>Fibroporia</taxon>
    </lineage>
</organism>
<reference evidence="8 9" key="1">
    <citation type="journal article" date="2012" name="Appl. Environ. Microbiol.">
        <title>Short-read sequencing for genomic analysis of the brown rot fungus Fibroporia radiculosa.</title>
        <authorList>
            <person name="Tang J.D."/>
            <person name="Perkins A.D."/>
            <person name="Sonstegard T.S."/>
            <person name="Schroeder S.G."/>
            <person name="Burgess S.C."/>
            <person name="Diehl S.V."/>
        </authorList>
    </citation>
    <scope>NUCLEOTIDE SEQUENCE [LARGE SCALE GENOMIC DNA]</scope>
    <source>
        <strain evidence="8 9">TFFH 294</strain>
    </source>
</reference>
<gene>
    <name evidence="8" type="ORF">FIBRA_07799</name>
</gene>
<dbReference type="GO" id="GO:0017069">
    <property type="term" value="F:snRNA binding"/>
    <property type="evidence" value="ECO:0007669"/>
    <property type="project" value="TreeGrafter"/>
</dbReference>
<dbReference type="Gene3D" id="3.40.50.150">
    <property type="entry name" value="Vaccinia Virus protein VP39"/>
    <property type="match status" value="1"/>
</dbReference>
<feature type="domain" description="Bin3-type SAM" evidence="7">
    <location>
        <begin position="1"/>
        <end position="146"/>
    </location>
</feature>